<evidence type="ECO:0000313" key="1">
    <source>
        <dbReference type="EMBL" id="CAG2207694.1"/>
    </source>
</evidence>
<evidence type="ECO:0000313" key="2">
    <source>
        <dbReference type="Proteomes" id="UP000683360"/>
    </source>
</evidence>
<protein>
    <submittedName>
        <fullName evidence="1">Uncharacterized protein</fullName>
    </submittedName>
</protein>
<keyword evidence="2" id="KW-1185">Reference proteome</keyword>
<organism evidence="1 2">
    <name type="scientific">Mytilus edulis</name>
    <name type="common">Blue mussel</name>
    <dbReference type="NCBI Taxonomy" id="6550"/>
    <lineage>
        <taxon>Eukaryota</taxon>
        <taxon>Metazoa</taxon>
        <taxon>Spiralia</taxon>
        <taxon>Lophotrochozoa</taxon>
        <taxon>Mollusca</taxon>
        <taxon>Bivalvia</taxon>
        <taxon>Autobranchia</taxon>
        <taxon>Pteriomorphia</taxon>
        <taxon>Mytilida</taxon>
        <taxon>Mytiloidea</taxon>
        <taxon>Mytilidae</taxon>
        <taxon>Mytilinae</taxon>
        <taxon>Mytilus</taxon>
    </lineage>
</organism>
<gene>
    <name evidence="1" type="ORF">MEDL_21940</name>
</gene>
<dbReference type="AlphaFoldDB" id="A0A8S3RS57"/>
<sequence length="218" mass="25578">MPKEQVRVQCTVCNRWMNKKSLTKHKKNNCHGDLQYKWFLLSIEIQVHYQMARQRLKISVDQIDLLREMRKIRPVRDVVKTLPLPSQIDLNTRYARSSSNLEWSGPLRRLLVWLLVMKLAQVISPTRTPMPILKLKEKANFEEFTNLWVIELQLPGFTDIQAPKNVKNWIRYVSKEDYRTVAVGVDKDLLSTLCKAFICAQKWKKIMPTLAPTFICPG</sequence>
<dbReference type="Proteomes" id="UP000683360">
    <property type="component" value="Unassembled WGS sequence"/>
</dbReference>
<comment type="caution">
    <text evidence="1">The sequence shown here is derived from an EMBL/GenBank/DDBJ whole genome shotgun (WGS) entry which is preliminary data.</text>
</comment>
<proteinExistence type="predicted"/>
<accession>A0A8S3RS57</accession>
<name>A0A8S3RS57_MYTED</name>
<dbReference type="EMBL" id="CAJPWZ010001087">
    <property type="protein sequence ID" value="CAG2207694.1"/>
    <property type="molecule type" value="Genomic_DNA"/>
</dbReference>
<reference evidence="1" key="1">
    <citation type="submission" date="2021-03" db="EMBL/GenBank/DDBJ databases">
        <authorList>
            <person name="Bekaert M."/>
        </authorList>
    </citation>
    <scope>NUCLEOTIDE SEQUENCE</scope>
</reference>